<protein>
    <recommendedName>
        <fullName evidence="3">C2H2-type domain-containing protein</fullName>
    </recommendedName>
</protein>
<reference evidence="1 2" key="1">
    <citation type="submission" date="2024-08" db="EMBL/GenBank/DDBJ databases">
        <authorList>
            <person name="Cucini C."/>
            <person name="Frati F."/>
        </authorList>
    </citation>
    <scope>NUCLEOTIDE SEQUENCE [LARGE SCALE GENOMIC DNA]</scope>
</reference>
<evidence type="ECO:0000313" key="2">
    <source>
        <dbReference type="Proteomes" id="UP001642540"/>
    </source>
</evidence>
<proteinExistence type="predicted"/>
<dbReference type="EMBL" id="CAXLJM020000164">
    <property type="protein sequence ID" value="CAL8146529.1"/>
    <property type="molecule type" value="Genomic_DNA"/>
</dbReference>
<organism evidence="1 2">
    <name type="scientific">Orchesella dallaii</name>
    <dbReference type="NCBI Taxonomy" id="48710"/>
    <lineage>
        <taxon>Eukaryota</taxon>
        <taxon>Metazoa</taxon>
        <taxon>Ecdysozoa</taxon>
        <taxon>Arthropoda</taxon>
        <taxon>Hexapoda</taxon>
        <taxon>Collembola</taxon>
        <taxon>Entomobryomorpha</taxon>
        <taxon>Entomobryoidea</taxon>
        <taxon>Orchesellidae</taxon>
        <taxon>Orchesellinae</taxon>
        <taxon>Orchesella</taxon>
    </lineage>
</organism>
<dbReference type="Proteomes" id="UP001642540">
    <property type="component" value="Unassembled WGS sequence"/>
</dbReference>
<sequence>MFGYATYDIRFSNYREIQEHQKYHPVPPQLECDICGKPLGKWAKMIHKYRHKFSHKNDVERHETIALGDSGTSNKRLANKIGWGKHGAWYCNTRCGNSKKK</sequence>
<gene>
    <name evidence="1" type="ORF">ODALV1_LOCUS30847</name>
</gene>
<keyword evidence="2" id="KW-1185">Reference proteome</keyword>
<comment type="caution">
    <text evidence="1">The sequence shown here is derived from an EMBL/GenBank/DDBJ whole genome shotgun (WGS) entry which is preliminary data.</text>
</comment>
<name>A0ABP1S8Q6_9HEXA</name>
<evidence type="ECO:0008006" key="3">
    <source>
        <dbReference type="Google" id="ProtNLM"/>
    </source>
</evidence>
<accession>A0ABP1S8Q6</accession>
<evidence type="ECO:0000313" key="1">
    <source>
        <dbReference type="EMBL" id="CAL8146529.1"/>
    </source>
</evidence>